<name>A0A849BNQ9_9ACTN</name>
<proteinExistence type="predicted"/>
<keyword evidence="3" id="KW-1185">Reference proteome</keyword>
<evidence type="ECO:0000313" key="3">
    <source>
        <dbReference type="Proteomes" id="UP000555552"/>
    </source>
</evidence>
<protein>
    <submittedName>
        <fullName evidence="2">Uncharacterized protein</fullName>
    </submittedName>
</protein>
<dbReference type="Proteomes" id="UP000555552">
    <property type="component" value="Unassembled WGS sequence"/>
</dbReference>
<evidence type="ECO:0000313" key="2">
    <source>
        <dbReference type="EMBL" id="NNH22973.1"/>
    </source>
</evidence>
<dbReference type="RefSeq" id="WP_171202805.1">
    <property type="nucleotide sequence ID" value="NZ_BAAANP010000008.1"/>
</dbReference>
<accession>A0A849BNQ9</accession>
<feature type="region of interest" description="Disordered" evidence="1">
    <location>
        <begin position="1"/>
        <end position="74"/>
    </location>
</feature>
<reference evidence="2 3" key="1">
    <citation type="submission" date="2020-05" db="EMBL/GenBank/DDBJ databases">
        <title>MicrobeNet Type strains.</title>
        <authorList>
            <person name="Nicholson A.C."/>
        </authorList>
    </citation>
    <scope>NUCLEOTIDE SEQUENCE [LARGE SCALE GENOMIC DNA]</scope>
    <source>
        <strain evidence="2 3">JCM 14547</strain>
    </source>
</reference>
<sequence>MHDDADDQPTTADDGRPQDAGTRSRGPAIPTISVNAAEQDPDPSESSSDSTAQHDSADYDNDREDLPPGPSSSA</sequence>
<evidence type="ECO:0000256" key="1">
    <source>
        <dbReference type="SAM" id="MobiDB-lite"/>
    </source>
</evidence>
<organism evidence="2 3">
    <name type="scientific">Pseudokineococcus marinus</name>
    <dbReference type="NCBI Taxonomy" id="351215"/>
    <lineage>
        <taxon>Bacteria</taxon>
        <taxon>Bacillati</taxon>
        <taxon>Actinomycetota</taxon>
        <taxon>Actinomycetes</taxon>
        <taxon>Kineosporiales</taxon>
        <taxon>Kineosporiaceae</taxon>
        <taxon>Pseudokineococcus</taxon>
    </lineage>
</organism>
<comment type="caution">
    <text evidence="2">The sequence shown here is derived from an EMBL/GenBank/DDBJ whole genome shotgun (WGS) entry which is preliminary data.</text>
</comment>
<dbReference type="EMBL" id="JABEMA010000086">
    <property type="protein sequence ID" value="NNH22973.1"/>
    <property type="molecule type" value="Genomic_DNA"/>
</dbReference>
<dbReference type="AlphaFoldDB" id="A0A849BNQ9"/>
<gene>
    <name evidence="2" type="ORF">HLB09_07690</name>
</gene>